<evidence type="ECO:0000313" key="2">
    <source>
        <dbReference type="EMBL" id="ORY56044.1"/>
    </source>
</evidence>
<evidence type="ECO:0000313" key="3">
    <source>
        <dbReference type="Proteomes" id="UP000193920"/>
    </source>
</evidence>
<proteinExistence type="predicted"/>
<keyword evidence="3" id="KW-1185">Reference proteome</keyword>
<dbReference type="EMBL" id="MCOG01000075">
    <property type="protein sequence ID" value="ORY56044.1"/>
    <property type="molecule type" value="Genomic_DNA"/>
</dbReference>
<reference evidence="2 3" key="1">
    <citation type="submission" date="2016-08" db="EMBL/GenBank/DDBJ databases">
        <title>A Parts List for Fungal Cellulosomes Revealed by Comparative Genomics.</title>
        <authorList>
            <consortium name="DOE Joint Genome Institute"/>
            <person name="Haitjema C.H."/>
            <person name="Gilmore S.P."/>
            <person name="Henske J.K."/>
            <person name="Solomon K.V."/>
            <person name="De Groot R."/>
            <person name="Kuo A."/>
            <person name="Mondo S.J."/>
            <person name="Salamov A.A."/>
            <person name="Labutti K."/>
            <person name="Zhao Z."/>
            <person name="Chiniquy J."/>
            <person name="Barry K."/>
            <person name="Brewer H.M."/>
            <person name="Purvine S.O."/>
            <person name="Wright A.T."/>
            <person name="Boxma B."/>
            <person name="Van Alen T."/>
            <person name="Hackstein J.H."/>
            <person name="Baker S.E."/>
            <person name="Grigoriev I.V."/>
            <person name="O'Malley M.A."/>
        </authorList>
    </citation>
    <scope>NUCLEOTIDE SEQUENCE [LARGE SCALE GENOMIC DNA]</scope>
    <source>
        <strain evidence="2 3">G1</strain>
    </source>
</reference>
<evidence type="ECO:0000256" key="1">
    <source>
        <dbReference type="SAM" id="MobiDB-lite"/>
    </source>
</evidence>
<name>A0A1Y2DA63_9FUNG</name>
<comment type="caution">
    <text evidence="2">The sequence shown here is derived from an EMBL/GenBank/DDBJ whole genome shotgun (WGS) entry which is preliminary data.</text>
</comment>
<protein>
    <submittedName>
        <fullName evidence="2">Uncharacterized protein</fullName>
    </submittedName>
</protein>
<dbReference type="Proteomes" id="UP000193920">
    <property type="component" value="Unassembled WGS sequence"/>
</dbReference>
<gene>
    <name evidence="2" type="ORF">LY90DRAFT_669541</name>
</gene>
<organism evidence="2 3">
    <name type="scientific">Neocallimastix californiae</name>
    <dbReference type="NCBI Taxonomy" id="1754190"/>
    <lineage>
        <taxon>Eukaryota</taxon>
        <taxon>Fungi</taxon>
        <taxon>Fungi incertae sedis</taxon>
        <taxon>Chytridiomycota</taxon>
        <taxon>Chytridiomycota incertae sedis</taxon>
        <taxon>Neocallimastigomycetes</taxon>
        <taxon>Neocallimastigales</taxon>
        <taxon>Neocallimastigaceae</taxon>
        <taxon>Neocallimastix</taxon>
    </lineage>
</organism>
<dbReference type="AlphaFoldDB" id="A0A1Y2DA63"/>
<feature type="compositionally biased region" description="Basic residues" evidence="1">
    <location>
        <begin position="1"/>
        <end position="13"/>
    </location>
</feature>
<dbReference type="OrthoDB" id="2128562at2759"/>
<feature type="region of interest" description="Disordered" evidence="1">
    <location>
        <begin position="1"/>
        <end position="38"/>
    </location>
</feature>
<sequence length="182" mass="21120">MERRNNVKTKRVQKSTNIGSNAWEEKRSSNNNDNKRRFLKENRQTYPQESEIIDAGPDNQNSINQTNHSSMKIGNKEYDLSLLNPLKKSKGKDVTFSTHNFNAVEPKQQVLPGQPIYSNSNRLRYQLKIKPALPQEIYDYPICGNMEYGWNWLGKDIDGIFGSLNCNPIKLAMNRWKLEKKS</sequence>
<feature type="compositionally biased region" description="Basic and acidic residues" evidence="1">
    <location>
        <begin position="23"/>
        <end position="38"/>
    </location>
</feature>
<accession>A0A1Y2DA63</accession>